<dbReference type="CDD" id="cd00833">
    <property type="entry name" value="PKS"/>
    <property type="match status" value="1"/>
</dbReference>
<dbReference type="Pfam" id="PF02801">
    <property type="entry name" value="Ketoacyl-synt_C"/>
    <property type="match status" value="1"/>
</dbReference>
<dbReference type="InterPro" id="IPR057326">
    <property type="entry name" value="KR_dom"/>
</dbReference>
<dbReference type="InterPro" id="IPR009081">
    <property type="entry name" value="PP-bd_ACP"/>
</dbReference>
<keyword evidence="4" id="KW-0521">NADP</keyword>
<dbReference type="Gene3D" id="3.40.47.10">
    <property type="match status" value="1"/>
</dbReference>
<sequence>MTVEIIGRACAAPGAGSPEELFELLKARACTVTTMPRDRWDIARYWHPEIGTPGKYYTFAAGILDGIYDFDPGLFGMSRREASFMDPQQRILLELTWRALEDANIPVASLQGENVAVYVGASNIDHANLAAEDPAGPGPHFMTGNTLSVISNRISHVFGLNGPSLTVDTACSSSLVALDHAVRAINSGLVDTAIVAGVNVLVHPLPFVGFAQARMLSIDGLCKAYSNDGIGYVRAEGAAVLVLRASDKAAREKDRSHATILASGINAAGRTNGISLPSREAQAVLLRAVYDGNGLNPDSLAFIEGHGTGTKVGDPAEVWSLGTVIGQRRREPILVGSIKSNIGHSEPASGLLGVVKAMMALEQDYLPASLHCEELNDAIDFDGLNVRVAREPVTLSRGAERRLAGINSFGFGGANAHIVIADPLADAAPAAAAPGETVFLASAHTADSLKRLLSAYAQALETETDAARQASMLAAAAANRTPQRHRFVAKGSVESIRAAISERLQTGKTGGETGESLSRHGKLAYVFSGNGSQWAGMGLAAYRANAGFRASFDRVSELFKRHSAVDLAEALHDAALEEKLGDTQLAQPLLLAVQVALADVLTAGGLVPSATYGHSVGEVAAAYAAGALTLEDAVAVIAKRSLHQASLAGEGTMAAVKLGEKAAQELLAELGFTSLVVAAVNAPNSVTVSGDRQEITALREMLRKRKVPAQVLDINYPFHHPLIDKAKSAFFADAPQIAPRDGDIAFISTVTGGALEGHTLDADYWWRNVRQPVQFHAATEAAIALGCSVFLEISPRAILGSYVADSAQQVSAPISVVPTLNKEEVPEGVDPVAQSLARAIAHGAELREAAVFGARRAEIALPGLPLEKSTIKPDPTSDRADLYGRFGDNTYRLNGWRVDLQAPHWKNHLDAKLFPDLAEHVVDGRAILPGSGFLEIALSAARAYYATDALEIANVEILRPLELSDSRMVELSTLMSPETGDIQIRSRERLSDDDWTLHAVARARKLTASEETELPAFALTKEPVVLDAEAAYRTALSFGLTYGPRFRLLDKAFLHGERLVEVFLHPAAPPGHPLVEFNLNPMSVDAVFHGLVALFDRLSGERGGAPYIPVRFGRVVSRSMGEPVHRAVIEIERISPTSIKAHFHLFGQDGTHLASLKESRFRRTYLKQHKTLESLAFHYEAVPVTALDARPADAMRLTLSAPECFGVARQEADNATLLIQAATLSAIHGLAGLLQKDGKVHFADLPGQERLRAFLANSLHLLADAGFASFENGLWSIDADAGLPPVEELLRELYRDHPDRTVELVMINDVFHAVADAIETQGEDPDFPLSEATVEHFAVHAPLARARIDALLAALQQALDAFEAEEPPQVLELGAISVHVSRKLSEAICRQGGMLSIYEPDGGRRRNLELAFENDPAVRVLGEADLDRLNGIDLIVSGSEDLRGLIEGDQRVRLAAGALASATRLIAVQPAPQVFADFVFGLDDGWFLAGGLPEYPLSRIADAGSWTKLLENLGFAPVEAEAFETAGGSLIGLAASRAGTQKAVDAAILSHLSGPVLVLHDAAVETSALTAATQALAGGTLQPLAMTGDAQTDGERLKTAFAEAGEALAGAVWLAAEPAKGLEAAASDPSLLLQNRVLSLSTLALAWNAWREGKGEKQLKLVLVAPGGAPVTEGASPVNAGLWTFARVLRNEFDSLDMGVVDTGPARNTPEIMLDHGLRLLSQAASNREFLADPESGAWKELRAVPGPLPRASRQTVSYPAATIRQQVPSQVTSIRWESTTVPEPGPEDVVVKTAATGLNFRDVMWAMGLLPEEALEDGFAGASIGMEFSGEVVATGKAVTDLQPGDKVMAIAASAFSTHVRVDRAGVAKLPLGVDAVAAATIPVVFLTAYYAMHELGRIRAGESILIHGAAGGVGLAAIQVAKHFGATVIATAGTEEKRAFLQTLGADHVFDSRSLGFVEDVLAVTGGGGVDLVLNSLFGEAMEKSLSLVKPFGRFLELGKRDYYADSKIGLRPFRRNISYFGIDADQLLVLQPTLSRRLLGEIGQLFEQGVFTPLPFRAFEHDEIGDAFRLMQNAGHIGKIVVLPPVSGKDSVVSAKPARLALDPDGMHLVIGGIGGFGLAAADWLVQQGARHVALSTRRGIPDAETEAAIARWRKLGVTAHVHACDVTEEADVEALLAKLRAVAPLKTVIHAAMVLDDAFISNLNRDRNRPVIDVKAAGAVFLDRLTRQDRLDHFILFSSVTTLVGSPGQGNYVAANGFLEGLARARRAEGLPALAVGFGAIADAGYLARNSEINERLGRRIGKTALQSQEALDSVAAYLALQPLNADSAVVTISDFDWATAQSLRVIREDLFEVVMRRVGQMTAGTEGGEIDLVALVEGKAPAAAQEALFAILAGAIAETLRVPKESVGLDSVLKEIGLDSLMAVELGMNFEQMTGFEIPLSSLGDTASVGDLTRRLYEKVSARGRSAGEDGPAEAKIMDELSRRHTSQAS</sequence>
<dbReference type="SMART" id="SM00829">
    <property type="entry name" value="PKS_ER"/>
    <property type="match status" value="1"/>
</dbReference>
<dbReference type="InterPro" id="IPR016039">
    <property type="entry name" value="Thiolase-like"/>
</dbReference>
<dbReference type="Pfam" id="PF16197">
    <property type="entry name" value="KAsynt_C_assoc"/>
    <property type="match status" value="1"/>
</dbReference>
<evidence type="ECO:0000256" key="4">
    <source>
        <dbReference type="ARBA" id="ARBA00022857"/>
    </source>
</evidence>
<dbReference type="InterPro" id="IPR036291">
    <property type="entry name" value="NAD(P)-bd_dom_sf"/>
</dbReference>
<dbReference type="SMART" id="SM00822">
    <property type="entry name" value="PKS_KR"/>
    <property type="match status" value="1"/>
</dbReference>
<feature type="active site" description="Proton donor; for dehydratase activity" evidence="7">
    <location>
        <position position="1085"/>
    </location>
</feature>
<evidence type="ECO:0000256" key="3">
    <source>
        <dbReference type="ARBA" id="ARBA00022679"/>
    </source>
</evidence>
<dbReference type="SMART" id="SM00826">
    <property type="entry name" value="PKS_DH"/>
    <property type="match status" value="1"/>
</dbReference>
<dbReference type="InterPro" id="IPR016036">
    <property type="entry name" value="Malonyl_transacylase_ACP-bd"/>
</dbReference>
<keyword evidence="2" id="KW-0597">Phosphoprotein</keyword>
<feature type="active site" description="Proton acceptor; for dehydratase activity" evidence="7">
    <location>
        <position position="920"/>
    </location>
</feature>
<dbReference type="InterPro" id="IPR013149">
    <property type="entry name" value="ADH-like_C"/>
</dbReference>
<evidence type="ECO:0000256" key="7">
    <source>
        <dbReference type="PROSITE-ProRule" id="PRU01363"/>
    </source>
</evidence>
<dbReference type="InterPro" id="IPR050091">
    <property type="entry name" value="PKS_NRPS_Biosynth_Enz"/>
</dbReference>
<dbReference type="InterPro" id="IPR020806">
    <property type="entry name" value="PKS_PP-bd"/>
</dbReference>
<evidence type="ECO:0000313" key="12">
    <source>
        <dbReference type="EMBL" id="MDQ0457371.1"/>
    </source>
</evidence>
<reference evidence="12 13" key="1">
    <citation type="submission" date="2023-07" db="EMBL/GenBank/DDBJ databases">
        <title>Genomic Encyclopedia of Type Strains, Phase IV (KMG-IV): sequencing the most valuable type-strain genomes for metagenomic binning, comparative biology and taxonomic classification.</title>
        <authorList>
            <person name="Goeker M."/>
        </authorList>
    </citation>
    <scope>NUCLEOTIDE SEQUENCE [LARGE SCALE GENOMIC DNA]</scope>
    <source>
        <strain evidence="12 13">DSM 100301</strain>
    </source>
</reference>
<dbReference type="InterPro" id="IPR013968">
    <property type="entry name" value="PKS_KR"/>
</dbReference>
<dbReference type="InterPro" id="IPR014043">
    <property type="entry name" value="Acyl_transferase_dom"/>
</dbReference>
<dbReference type="Gene3D" id="1.10.1200.10">
    <property type="entry name" value="ACP-like"/>
    <property type="match status" value="1"/>
</dbReference>
<evidence type="ECO:0000256" key="1">
    <source>
        <dbReference type="ARBA" id="ARBA00022450"/>
    </source>
</evidence>
<dbReference type="CDD" id="cd05195">
    <property type="entry name" value="enoyl_red"/>
    <property type="match status" value="1"/>
</dbReference>
<dbReference type="InterPro" id="IPR049900">
    <property type="entry name" value="PKS_mFAS_DH"/>
</dbReference>
<evidence type="ECO:0000256" key="5">
    <source>
        <dbReference type="ARBA" id="ARBA00023268"/>
    </source>
</evidence>
<dbReference type="PROSITE" id="PS01162">
    <property type="entry name" value="QOR_ZETA_CRYSTAL"/>
    <property type="match status" value="1"/>
</dbReference>
<dbReference type="SUPFAM" id="SSF52151">
    <property type="entry name" value="FabD/lysophospholipase-like"/>
    <property type="match status" value="1"/>
</dbReference>
<dbReference type="PROSITE" id="PS00606">
    <property type="entry name" value="KS3_1"/>
    <property type="match status" value="1"/>
</dbReference>
<dbReference type="InterPro" id="IPR014031">
    <property type="entry name" value="Ketoacyl_synth_C"/>
</dbReference>
<dbReference type="PROSITE" id="PS52004">
    <property type="entry name" value="KS3_2"/>
    <property type="match status" value="1"/>
</dbReference>
<dbReference type="PROSITE" id="PS50075">
    <property type="entry name" value="CARRIER"/>
    <property type="match status" value="1"/>
</dbReference>
<feature type="region of interest" description="Disordered" evidence="8">
    <location>
        <begin position="2468"/>
        <end position="2495"/>
    </location>
</feature>
<dbReference type="SMART" id="SM00823">
    <property type="entry name" value="PKS_PP"/>
    <property type="match status" value="1"/>
</dbReference>
<dbReference type="SMART" id="SM00827">
    <property type="entry name" value="PKS_AT"/>
    <property type="match status" value="1"/>
</dbReference>
<accession>A0ABU0IJF4</accession>
<evidence type="ECO:0000259" key="9">
    <source>
        <dbReference type="PROSITE" id="PS50075"/>
    </source>
</evidence>
<dbReference type="InterPro" id="IPR002364">
    <property type="entry name" value="Quin_OxRdtase/zeta-crystal_CS"/>
</dbReference>
<keyword evidence="3" id="KW-0808">Transferase</keyword>
<dbReference type="Pfam" id="PF08240">
    <property type="entry name" value="ADH_N"/>
    <property type="match status" value="1"/>
</dbReference>
<dbReference type="InterPro" id="IPR001227">
    <property type="entry name" value="Ac_transferase_dom_sf"/>
</dbReference>
<dbReference type="Pfam" id="PF14765">
    <property type="entry name" value="PS-DH"/>
    <property type="match status" value="1"/>
</dbReference>
<dbReference type="Pfam" id="PF00550">
    <property type="entry name" value="PP-binding"/>
    <property type="match status" value="1"/>
</dbReference>
<dbReference type="SUPFAM" id="SSF47336">
    <property type="entry name" value="ACP-like"/>
    <property type="match status" value="1"/>
</dbReference>
<keyword evidence="1" id="KW-0596">Phosphopantetheine</keyword>
<organism evidence="12 13">
    <name type="scientific">Rhizobium paknamense</name>
    <dbReference type="NCBI Taxonomy" id="1206817"/>
    <lineage>
        <taxon>Bacteria</taxon>
        <taxon>Pseudomonadati</taxon>
        <taxon>Pseudomonadota</taxon>
        <taxon>Alphaproteobacteria</taxon>
        <taxon>Hyphomicrobiales</taxon>
        <taxon>Rhizobiaceae</taxon>
        <taxon>Rhizobium/Agrobacterium group</taxon>
        <taxon>Rhizobium</taxon>
    </lineage>
</organism>
<evidence type="ECO:0000256" key="2">
    <source>
        <dbReference type="ARBA" id="ARBA00022553"/>
    </source>
</evidence>
<dbReference type="Pfam" id="PF00107">
    <property type="entry name" value="ADH_zinc_N"/>
    <property type="match status" value="1"/>
</dbReference>
<dbReference type="PANTHER" id="PTHR43775">
    <property type="entry name" value="FATTY ACID SYNTHASE"/>
    <property type="match status" value="1"/>
</dbReference>
<dbReference type="PROSITE" id="PS52019">
    <property type="entry name" value="PKS_MFAS_DH"/>
    <property type="match status" value="1"/>
</dbReference>
<dbReference type="SUPFAM" id="SSF55048">
    <property type="entry name" value="Probable ACP-binding domain of malonyl-CoA ACP transacylase"/>
    <property type="match status" value="1"/>
</dbReference>
<dbReference type="InterPro" id="IPR016035">
    <property type="entry name" value="Acyl_Trfase/lysoPLipase"/>
</dbReference>
<evidence type="ECO:0000313" key="13">
    <source>
        <dbReference type="Proteomes" id="UP001235269"/>
    </source>
</evidence>
<dbReference type="RefSeq" id="WP_307159548.1">
    <property type="nucleotide sequence ID" value="NZ_JAUSWH010000014.1"/>
</dbReference>
<dbReference type="InterPro" id="IPR013154">
    <property type="entry name" value="ADH-like_N"/>
</dbReference>
<dbReference type="Gene3D" id="3.40.366.10">
    <property type="entry name" value="Malonyl-Coenzyme A Acyl Carrier Protein, domain 2"/>
    <property type="match status" value="1"/>
</dbReference>
<dbReference type="Gene3D" id="3.90.180.10">
    <property type="entry name" value="Medium-chain alcohol dehydrogenases, catalytic domain"/>
    <property type="match status" value="1"/>
</dbReference>
<evidence type="ECO:0000256" key="8">
    <source>
        <dbReference type="SAM" id="MobiDB-lite"/>
    </source>
</evidence>
<evidence type="ECO:0000259" key="10">
    <source>
        <dbReference type="PROSITE" id="PS52004"/>
    </source>
</evidence>
<keyword evidence="5" id="KW-0511">Multifunctional enzyme</keyword>
<keyword evidence="13" id="KW-1185">Reference proteome</keyword>
<dbReference type="SUPFAM" id="SSF53901">
    <property type="entry name" value="Thiolase-like"/>
    <property type="match status" value="1"/>
</dbReference>
<feature type="region of interest" description="C-terminal hotdog fold" evidence="7">
    <location>
        <begin position="1023"/>
        <end position="1170"/>
    </location>
</feature>
<proteinExistence type="predicted"/>
<dbReference type="Gene3D" id="3.10.129.110">
    <property type="entry name" value="Polyketide synthase dehydratase"/>
    <property type="match status" value="1"/>
</dbReference>
<dbReference type="Proteomes" id="UP001235269">
    <property type="component" value="Unassembled WGS sequence"/>
</dbReference>
<comment type="caution">
    <text evidence="12">The sequence shown here is derived from an EMBL/GenBank/DDBJ whole genome shotgun (WGS) entry which is preliminary data.</text>
</comment>
<dbReference type="InterPro" id="IPR020841">
    <property type="entry name" value="PKS_Beta-ketoAc_synthase_dom"/>
</dbReference>
<dbReference type="Pfam" id="PF00109">
    <property type="entry name" value="ketoacyl-synt"/>
    <property type="match status" value="1"/>
</dbReference>
<dbReference type="InterPro" id="IPR014030">
    <property type="entry name" value="Ketoacyl_synth_N"/>
</dbReference>
<dbReference type="SUPFAM" id="SSF51735">
    <property type="entry name" value="NAD(P)-binding Rossmann-fold domains"/>
    <property type="match status" value="3"/>
</dbReference>
<dbReference type="Gene3D" id="3.40.50.720">
    <property type="entry name" value="NAD(P)-binding Rossmann-like Domain"/>
    <property type="match status" value="3"/>
</dbReference>
<feature type="region of interest" description="N-terminal hotdog fold" evidence="7">
    <location>
        <begin position="880"/>
        <end position="1010"/>
    </location>
</feature>
<dbReference type="InterPro" id="IPR049552">
    <property type="entry name" value="PKS_DH_N"/>
</dbReference>
<dbReference type="InterPro" id="IPR042104">
    <property type="entry name" value="PKS_dehydratase_sf"/>
</dbReference>
<protein>
    <submittedName>
        <fullName evidence="12">Acyl transferase domain-containing protein/NADPH:quinone reductase-like Zn-dependent oxidoreductase/acyl carrier protein</fullName>
    </submittedName>
</protein>
<dbReference type="PROSITE" id="PS00012">
    <property type="entry name" value="PHOSPHOPANTETHEINE"/>
    <property type="match status" value="1"/>
</dbReference>
<dbReference type="InterPro" id="IPR049551">
    <property type="entry name" value="PKS_DH_C"/>
</dbReference>
<dbReference type="InterPro" id="IPR032821">
    <property type="entry name" value="PKS_assoc"/>
</dbReference>
<dbReference type="SUPFAM" id="SSF50129">
    <property type="entry name" value="GroES-like"/>
    <property type="match status" value="1"/>
</dbReference>
<dbReference type="InterPro" id="IPR020843">
    <property type="entry name" value="ER"/>
</dbReference>
<dbReference type="InterPro" id="IPR018201">
    <property type="entry name" value="Ketoacyl_synth_AS"/>
</dbReference>
<feature type="domain" description="PKS/mFAS DH" evidence="11">
    <location>
        <begin position="880"/>
        <end position="1170"/>
    </location>
</feature>
<evidence type="ECO:0000259" key="11">
    <source>
        <dbReference type="PROSITE" id="PS52019"/>
    </source>
</evidence>
<keyword evidence="6" id="KW-0012">Acyltransferase</keyword>
<dbReference type="Pfam" id="PF00698">
    <property type="entry name" value="Acyl_transf_1"/>
    <property type="match status" value="1"/>
</dbReference>
<dbReference type="InterPro" id="IPR036736">
    <property type="entry name" value="ACP-like_sf"/>
</dbReference>
<dbReference type="InterPro" id="IPR011032">
    <property type="entry name" value="GroES-like_sf"/>
</dbReference>
<evidence type="ECO:0000256" key="6">
    <source>
        <dbReference type="ARBA" id="ARBA00023315"/>
    </source>
</evidence>
<gene>
    <name evidence="12" type="ORF">QO005_003727</name>
</gene>
<dbReference type="EMBL" id="JAUSWH010000014">
    <property type="protein sequence ID" value="MDQ0457371.1"/>
    <property type="molecule type" value="Genomic_DNA"/>
</dbReference>
<feature type="domain" description="Ketosynthase family 3 (KS3)" evidence="10">
    <location>
        <begin position="1"/>
        <end position="422"/>
    </location>
</feature>
<feature type="domain" description="Carrier" evidence="9">
    <location>
        <begin position="2391"/>
        <end position="2465"/>
    </location>
</feature>
<dbReference type="Pfam" id="PF08659">
    <property type="entry name" value="KR"/>
    <property type="match status" value="1"/>
</dbReference>
<dbReference type="InterPro" id="IPR020807">
    <property type="entry name" value="PKS_DH"/>
</dbReference>
<name>A0ABU0IJF4_9HYPH</name>
<dbReference type="SMART" id="SM00825">
    <property type="entry name" value="PKS_KS"/>
    <property type="match status" value="1"/>
</dbReference>
<dbReference type="Pfam" id="PF21089">
    <property type="entry name" value="PKS_DH_N"/>
    <property type="match status" value="1"/>
</dbReference>
<dbReference type="InterPro" id="IPR006162">
    <property type="entry name" value="Ppantetheine_attach_site"/>
</dbReference>
<dbReference type="PANTHER" id="PTHR43775:SF37">
    <property type="entry name" value="SI:DKEY-61P9.11"/>
    <property type="match status" value="1"/>
</dbReference>